<reference evidence="1 2" key="1">
    <citation type="submission" date="2019-07" db="EMBL/GenBank/DDBJ databases">
        <title>Genome assembly of two rare yeast pathogens: Diutina rugosa and Trichomonascus ciferrii.</title>
        <authorList>
            <person name="Mixao V."/>
            <person name="Saus E."/>
            <person name="Hansen A."/>
            <person name="Lass-Flor C."/>
            <person name="Gabaldon T."/>
        </authorList>
    </citation>
    <scope>NUCLEOTIDE SEQUENCE [LARGE SCALE GENOMIC DNA]</scope>
    <source>
        <strain evidence="1 2">CBS 613</strain>
    </source>
</reference>
<accession>A0A642UXM0</accession>
<dbReference type="AlphaFoldDB" id="A0A642UXM0"/>
<gene>
    <name evidence="1" type="ORF">DIURU_001860</name>
</gene>
<organism evidence="1 2">
    <name type="scientific">Diutina rugosa</name>
    <name type="common">Yeast</name>
    <name type="synonym">Candida rugosa</name>
    <dbReference type="NCBI Taxonomy" id="5481"/>
    <lineage>
        <taxon>Eukaryota</taxon>
        <taxon>Fungi</taxon>
        <taxon>Dikarya</taxon>
        <taxon>Ascomycota</taxon>
        <taxon>Saccharomycotina</taxon>
        <taxon>Pichiomycetes</taxon>
        <taxon>Debaryomycetaceae</taxon>
        <taxon>Diutina</taxon>
    </lineage>
</organism>
<evidence type="ECO:0000313" key="2">
    <source>
        <dbReference type="Proteomes" id="UP000449547"/>
    </source>
</evidence>
<dbReference type="GeneID" id="54780513"/>
<dbReference type="EMBL" id="SWFT01000053">
    <property type="protein sequence ID" value="KAA8904784.1"/>
    <property type="molecule type" value="Genomic_DNA"/>
</dbReference>
<dbReference type="Proteomes" id="UP000449547">
    <property type="component" value="Unassembled WGS sequence"/>
</dbReference>
<dbReference type="VEuPathDB" id="FungiDB:DIURU_001860"/>
<keyword evidence="2" id="KW-1185">Reference proteome</keyword>
<comment type="caution">
    <text evidence="1">The sequence shown here is derived from an EMBL/GenBank/DDBJ whole genome shotgun (WGS) entry which is preliminary data.</text>
</comment>
<proteinExistence type="predicted"/>
<evidence type="ECO:0000313" key="1">
    <source>
        <dbReference type="EMBL" id="KAA8904784.1"/>
    </source>
</evidence>
<protein>
    <submittedName>
        <fullName evidence="1">Uncharacterized protein</fullName>
    </submittedName>
</protein>
<sequence>MDGAREECIAEMQAYLKASEEKEAKEEAEAKIRYDARVKVEAEIRAKYKQLDSTCPEYDDDEYEYFCKTMSEVFLGSTNKRRLGQRIWAPEGPSLTTLP</sequence>
<name>A0A642UXM0_DIURU</name>
<dbReference type="RefSeq" id="XP_034013394.1">
    <property type="nucleotide sequence ID" value="XM_034154450.1"/>
</dbReference>